<comment type="similarity">
    <text evidence="2 14">Belongs to the cation transport ATPase (P-type) (TC 3.A.3) family. Type IB subfamily.</text>
</comment>
<keyword evidence="7" id="KW-0406">Ion transport</keyword>
<keyword evidence="8 14" id="KW-0067">ATP-binding</keyword>
<dbReference type="SUPFAM" id="SSF56784">
    <property type="entry name" value="HAD-like"/>
    <property type="match status" value="1"/>
</dbReference>
<dbReference type="InterPro" id="IPR006121">
    <property type="entry name" value="HMA_dom"/>
</dbReference>
<dbReference type="InterPro" id="IPR036163">
    <property type="entry name" value="HMA_dom_sf"/>
</dbReference>
<evidence type="ECO:0000256" key="3">
    <source>
        <dbReference type="ARBA" id="ARBA00012517"/>
    </source>
</evidence>
<dbReference type="EMBL" id="CP009761">
    <property type="protein sequence ID" value="AIZ36789.1"/>
    <property type="molecule type" value="Genomic_DNA"/>
</dbReference>
<dbReference type="Pfam" id="PF00702">
    <property type="entry name" value="Hydrolase"/>
    <property type="match status" value="1"/>
</dbReference>
<dbReference type="OrthoDB" id="9760364at2"/>
<dbReference type="Pfam" id="PF00403">
    <property type="entry name" value="HMA"/>
    <property type="match status" value="1"/>
</dbReference>
<feature type="transmembrane region" description="Helical" evidence="14">
    <location>
        <begin position="421"/>
        <end position="440"/>
    </location>
</feature>
<keyword evidence="11" id="KW-0186">Copper</keyword>
<evidence type="ECO:0000256" key="7">
    <source>
        <dbReference type="ARBA" id="ARBA00022796"/>
    </source>
</evidence>
<dbReference type="GO" id="GO:0043682">
    <property type="term" value="F:P-type divalent copper transporter activity"/>
    <property type="evidence" value="ECO:0007669"/>
    <property type="project" value="TreeGrafter"/>
</dbReference>
<dbReference type="GO" id="GO:0005886">
    <property type="term" value="C:plasma membrane"/>
    <property type="evidence" value="ECO:0007669"/>
    <property type="project" value="UniProtKB-SubCell"/>
</dbReference>
<dbReference type="GO" id="GO:0005524">
    <property type="term" value="F:ATP binding"/>
    <property type="evidence" value="ECO:0007669"/>
    <property type="project" value="UniProtKB-UniRule"/>
</dbReference>
<feature type="transmembrane region" description="Helical" evidence="14">
    <location>
        <begin position="177"/>
        <end position="195"/>
    </location>
</feature>
<dbReference type="InterPro" id="IPR059000">
    <property type="entry name" value="ATPase_P-type_domA"/>
</dbReference>
<evidence type="ECO:0000256" key="14">
    <source>
        <dbReference type="RuleBase" id="RU362081"/>
    </source>
</evidence>
<proteinExistence type="inferred from homology"/>
<feature type="coiled-coil region" evidence="15">
    <location>
        <begin position="74"/>
        <end position="152"/>
    </location>
</feature>
<feature type="transmembrane region" description="Helical" evidence="14">
    <location>
        <begin position="395"/>
        <end position="415"/>
    </location>
</feature>
<dbReference type="NCBIfam" id="TIGR01494">
    <property type="entry name" value="ATPase_P-type"/>
    <property type="match status" value="1"/>
</dbReference>
<dbReference type="Gene3D" id="3.30.70.100">
    <property type="match status" value="1"/>
</dbReference>
<accession>A0A0B4S2Q8</accession>
<dbReference type="InterPro" id="IPR001757">
    <property type="entry name" value="P_typ_ATPase"/>
</dbReference>
<comment type="subcellular location">
    <subcellularLocation>
        <location evidence="1">Cell membrane</location>
        <topology evidence="1">Multi-pass membrane protein</topology>
    </subcellularLocation>
</comment>
<dbReference type="InterPro" id="IPR008250">
    <property type="entry name" value="ATPase_P-typ_transduc_dom_A_sf"/>
</dbReference>
<comment type="catalytic activity">
    <reaction evidence="13">
        <text>Cu(+)(in) + ATP + H2O = Cu(+)(out) + ADP + phosphate + H(+)</text>
        <dbReference type="Rhea" id="RHEA:25792"/>
        <dbReference type="ChEBI" id="CHEBI:15377"/>
        <dbReference type="ChEBI" id="CHEBI:15378"/>
        <dbReference type="ChEBI" id="CHEBI:30616"/>
        <dbReference type="ChEBI" id="CHEBI:43474"/>
        <dbReference type="ChEBI" id="CHEBI:49552"/>
        <dbReference type="ChEBI" id="CHEBI:456216"/>
        <dbReference type="EC" id="7.2.2.8"/>
    </reaction>
</comment>
<dbReference type="PROSITE" id="PS01047">
    <property type="entry name" value="HMA_1"/>
    <property type="match status" value="1"/>
</dbReference>
<evidence type="ECO:0000256" key="11">
    <source>
        <dbReference type="ARBA" id="ARBA00023008"/>
    </source>
</evidence>
<keyword evidence="7" id="KW-0187">Copper transport</keyword>
<dbReference type="SUPFAM" id="SSF81665">
    <property type="entry name" value="Calcium ATPase, transmembrane domain M"/>
    <property type="match status" value="1"/>
</dbReference>
<feature type="domain" description="HMA" evidence="16">
    <location>
        <begin position="3"/>
        <end position="68"/>
    </location>
</feature>
<evidence type="ECO:0000256" key="10">
    <source>
        <dbReference type="ARBA" id="ARBA00022989"/>
    </source>
</evidence>
<dbReference type="GO" id="GO:0055070">
    <property type="term" value="P:copper ion homeostasis"/>
    <property type="evidence" value="ECO:0007669"/>
    <property type="project" value="TreeGrafter"/>
</dbReference>
<dbReference type="CDD" id="cd00371">
    <property type="entry name" value="HMA"/>
    <property type="match status" value="1"/>
</dbReference>
<feature type="transmembrane region" description="Helical" evidence="14">
    <location>
        <begin position="749"/>
        <end position="767"/>
    </location>
</feature>
<dbReference type="InterPro" id="IPR017969">
    <property type="entry name" value="Heavy-metal-associated_CS"/>
</dbReference>
<keyword evidence="12 14" id="KW-0472">Membrane</keyword>
<keyword evidence="14" id="KW-1003">Cell membrane</keyword>
<evidence type="ECO:0000256" key="5">
    <source>
        <dbReference type="ARBA" id="ARBA00022723"/>
    </source>
</evidence>
<dbReference type="Pfam" id="PF00122">
    <property type="entry name" value="E1-E2_ATPase"/>
    <property type="match status" value="1"/>
</dbReference>
<name>A0A0B4S2Q8_9FIRM</name>
<dbReference type="PANTHER" id="PTHR43520:SF8">
    <property type="entry name" value="P-TYPE CU(+) TRANSPORTER"/>
    <property type="match status" value="1"/>
</dbReference>
<dbReference type="SFLD" id="SFLDG00002">
    <property type="entry name" value="C1.7:_P-type_atpase_like"/>
    <property type="match status" value="1"/>
</dbReference>
<keyword evidence="7" id="KW-0813">Transport</keyword>
<evidence type="ECO:0000256" key="8">
    <source>
        <dbReference type="ARBA" id="ARBA00022840"/>
    </source>
</evidence>
<dbReference type="FunFam" id="2.70.150.10:FF:000002">
    <property type="entry name" value="Copper-transporting ATPase 1, putative"/>
    <property type="match status" value="1"/>
</dbReference>
<dbReference type="EC" id="7.2.2.8" evidence="3"/>
<dbReference type="GO" id="GO:0016887">
    <property type="term" value="F:ATP hydrolysis activity"/>
    <property type="evidence" value="ECO:0007669"/>
    <property type="project" value="InterPro"/>
</dbReference>
<dbReference type="SUPFAM" id="SSF55008">
    <property type="entry name" value="HMA, heavy metal-associated domain"/>
    <property type="match status" value="1"/>
</dbReference>
<dbReference type="AlphaFoldDB" id="A0A0B4S2Q8"/>
<keyword evidence="18" id="KW-1185">Reference proteome</keyword>
<organism evidence="17 18">
    <name type="scientific">Parvimonas micra</name>
    <dbReference type="NCBI Taxonomy" id="33033"/>
    <lineage>
        <taxon>Bacteria</taxon>
        <taxon>Bacillati</taxon>
        <taxon>Bacillota</taxon>
        <taxon>Tissierellia</taxon>
        <taxon>Tissierellales</taxon>
        <taxon>Peptoniphilaceae</taxon>
        <taxon>Parvimonas</taxon>
    </lineage>
</organism>
<feature type="transmembrane region" description="Helical" evidence="14">
    <location>
        <begin position="153"/>
        <end position="171"/>
    </location>
</feature>
<dbReference type="PRINTS" id="PR00119">
    <property type="entry name" value="CATATPASE"/>
</dbReference>
<dbReference type="SUPFAM" id="SSF81653">
    <property type="entry name" value="Calcium ATPase, transduction domain A"/>
    <property type="match status" value="1"/>
</dbReference>
<dbReference type="NCBIfam" id="TIGR01511">
    <property type="entry name" value="ATPase-IB1_Cu"/>
    <property type="match status" value="1"/>
</dbReference>
<keyword evidence="6 14" id="KW-0547">Nucleotide-binding</keyword>
<dbReference type="GO" id="GO:0140581">
    <property type="term" value="F:P-type monovalent copper transporter activity"/>
    <property type="evidence" value="ECO:0007669"/>
    <property type="project" value="UniProtKB-EC"/>
</dbReference>
<dbReference type="Gene3D" id="3.40.50.1000">
    <property type="entry name" value="HAD superfamily/HAD-like"/>
    <property type="match status" value="1"/>
</dbReference>
<evidence type="ECO:0000256" key="2">
    <source>
        <dbReference type="ARBA" id="ARBA00006024"/>
    </source>
</evidence>
<dbReference type="InterPro" id="IPR018303">
    <property type="entry name" value="ATPase_P-typ_P_site"/>
</dbReference>
<feature type="transmembrane region" description="Helical" evidence="14">
    <location>
        <begin position="726"/>
        <end position="743"/>
    </location>
</feature>
<feature type="transmembrane region" description="Helical" evidence="14">
    <location>
        <begin position="216"/>
        <end position="234"/>
    </location>
</feature>
<dbReference type="STRING" id="33033.NW74_05290"/>
<dbReference type="InterPro" id="IPR044492">
    <property type="entry name" value="P_typ_ATPase_HD_dom"/>
</dbReference>
<feature type="transmembrane region" description="Helical" evidence="14">
    <location>
        <begin position="240"/>
        <end position="258"/>
    </location>
</feature>
<evidence type="ECO:0000256" key="1">
    <source>
        <dbReference type="ARBA" id="ARBA00004651"/>
    </source>
</evidence>
<keyword evidence="5 14" id="KW-0479">Metal-binding</keyword>
<dbReference type="PROSITE" id="PS50846">
    <property type="entry name" value="HMA_2"/>
    <property type="match status" value="1"/>
</dbReference>
<evidence type="ECO:0000256" key="4">
    <source>
        <dbReference type="ARBA" id="ARBA00022692"/>
    </source>
</evidence>
<dbReference type="InterPro" id="IPR036412">
    <property type="entry name" value="HAD-like_sf"/>
</dbReference>
<sequence>MSKKVNIFVDGMTCQACSMKVEKGLSKLKIVEDVSVNLMSKTVTVSVEDGAKVEGLIGVIKRLGYKPKRDELKIEKSSIKVEDIEKIISELKEKDTVLVKDEDDILKVKYLKDVVSLDEINSILEKYKISVKKEKKERQNIYEDEIKDLKKDLIISIVFSVPLMVSMFFHMFNLHKFMLNGYIQWALASVVQFYVGKRYYINAYKNLKNKSTNMDVLIAFGTSMAYFYSVYKVLIGSVDVYFDSSAMIITLILLGKFFEANAKSNTFGAIMKLMDLKADYAIVIDGDREVKKNIEDVKIGDIVLVKPYEKIPVDGVIISGNSSVNQAMITGESVPVEKNIGDTVIGATNNIEGILKIEVKSTVENSVLSKILDLVQNAQTKKAPVQRLADKISSYFVPGVILSSLATLVITYIVTKDFTTSLLNSCAVMVIACPCSLGLATPTAIMSGTGVAAQNGILIKSGEVLEKIHKMDSIIFDKTGTLTTGELKVVEIKNNTDLSEGDFLSIIYSLEKNTDHPIAKSIVNFCKEKNVKELDISDLKVIAGMGVQANYDGKEILIGKRKYIEEKLGKLELNIENELLTIFISIGNEFAGFVVLEDEISKNAFEIIKKLKDKNIDVYMITGDSEVVARKVANKLGIDNVLYEVMPDEKSQKVLELQKQGKIVAMVGDGINDAPALASADISFAMGTGTDIAMETSDITLMNGNLNTLLNSINISEQTLKIIKQNLFWAFFYNIIAIPFAAFGYLNPMLAGFTMSFSSVSVVLNSLRLKRYKF</sequence>
<dbReference type="Proteomes" id="UP000031386">
    <property type="component" value="Chromosome"/>
</dbReference>
<dbReference type="KEGG" id="pmic:NW74_05290"/>
<evidence type="ECO:0000256" key="9">
    <source>
        <dbReference type="ARBA" id="ARBA00022967"/>
    </source>
</evidence>
<evidence type="ECO:0000259" key="16">
    <source>
        <dbReference type="PROSITE" id="PS50846"/>
    </source>
</evidence>
<keyword evidence="4 14" id="KW-0812">Transmembrane</keyword>
<dbReference type="NCBIfam" id="TIGR01525">
    <property type="entry name" value="ATPase-IB_hvy"/>
    <property type="match status" value="1"/>
</dbReference>
<dbReference type="Gene3D" id="2.70.150.10">
    <property type="entry name" value="Calcium-transporting ATPase, cytoplasmic transduction domain A"/>
    <property type="match status" value="1"/>
</dbReference>
<reference evidence="17 18" key="1">
    <citation type="submission" date="2014-10" db="EMBL/GenBank/DDBJ databases">
        <title>Complete genome sequence of Parvimonas micra KCOM 1535 (= ChDC B708).</title>
        <authorList>
            <person name="Kook J.-K."/>
            <person name="Park S.-N."/>
            <person name="Lim Y.K."/>
            <person name="Roh H."/>
        </authorList>
    </citation>
    <scope>NUCLEOTIDE SEQUENCE [LARGE SCALE GENOMIC DNA]</scope>
    <source>
        <strain evidence="18">KCOM 1535 / ChDC B708</strain>
    </source>
</reference>
<keyword evidence="15" id="KW-0175">Coiled coil</keyword>
<evidence type="ECO:0000256" key="6">
    <source>
        <dbReference type="ARBA" id="ARBA00022741"/>
    </source>
</evidence>
<gene>
    <name evidence="17" type="ORF">NW74_05290</name>
</gene>
<keyword evidence="10 14" id="KW-1133">Transmembrane helix</keyword>
<dbReference type="RefSeq" id="WP_052400379.1">
    <property type="nucleotide sequence ID" value="NZ_CP009761.1"/>
</dbReference>
<dbReference type="Gene3D" id="3.40.1110.10">
    <property type="entry name" value="Calcium-transporting ATPase, cytoplasmic domain N"/>
    <property type="match status" value="1"/>
</dbReference>
<dbReference type="PRINTS" id="PR00120">
    <property type="entry name" value="HATPASE"/>
</dbReference>
<evidence type="ECO:0000256" key="12">
    <source>
        <dbReference type="ARBA" id="ARBA00023136"/>
    </source>
</evidence>
<dbReference type="GO" id="GO:0005507">
    <property type="term" value="F:copper ion binding"/>
    <property type="evidence" value="ECO:0007669"/>
    <property type="project" value="TreeGrafter"/>
</dbReference>
<dbReference type="InterPro" id="IPR023214">
    <property type="entry name" value="HAD_sf"/>
</dbReference>
<evidence type="ECO:0000256" key="15">
    <source>
        <dbReference type="SAM" id="Coils"/>
    </source>
</evidence>
<dbReference type="SFLD" id="SFLDS00003">
    <property type="entry name" value="Haloacid_Dehalogenase"/>
    <property type="match status" value="1"/>
</dbReference>
<keyword evidence="9" id="KW-1278">Translocase</keyword>
<dbReference type="InterPro" id="IPR023299">
    <property type="entry name" value="ATPase_P-typ_cyto_dom_N"/>
</dbReference>
<dbReference type="InterPro" id="IPR027256">
    <property type="entry name" value="P-typ_ATPase_IB"/>
</dbReference>
<dbReference type="NCBIfam" id="TIGR01512">
    <property type="entry name" value="ATPase-IB2_Cd"/>
    <property type="match status" value="1"/>
</dbReference>
<protein>
    <recommendedName>
        <fullName evidence="3">P-type Cu(+) transporter</fullName>
        <ecNumber evidence="3">7.2.2.8</ecNumber>
    </recommendedName>
</protein>
<dbReference type="InterPro" id="IPR023298">
    <property type="entry name" value="ATPase_P-typ_TM_dom_sf"/>
</dbReference>
<evidence type="ECO:0000256" key="13">
    <source>
        <dbReference type="ARBA" id="ARBA00049289"/>
    </source>
</evidence>
<evidence type="ECO:0000313" key="18">
    <source>
        <dbReference type="Proteomes" id="UP000031386"/>
    </source>
</evidence>
<dbReference type="PROSITE" id="PS00154">
    <property type="entry name" value="ATPASE_E1_E2"/>
    <property type="match status" value="1"/>
</dbReference>
<evidence type="ECO:0000313" key="17">
    <source>
        <dbReference type="EMBL" id="AIZ36789.1"/>
    </source>
</evidence>
<dbReference type="SFLD" id="SFLDF00027">
    <property type="entry name" value="p-type_atpase"/>
    <property type="match status" value="1"/>
</dbReference>
<dbReference type="PANTHER" id="PTHR43520">
    <property type="entry name" value="ATP7, ISOFORM B"/>
    <property type="match status" value="1"/>
</dbReference>
<dbReference type="CDD" id="cd02094">
    <property type="entry name" value="P-type_ATPase_Cu-like"/>
    <property type="match status" value="1"/>
</dbReference>